<evidence type="ECO:0000256" key="4">
    <source>
        <dbReference type="RuleBase" id="RU003560"/>
    </source>
</evidence>
<dbReference type="InterPro" id="IPR049704">
    <property type="entry name" value="Aminotrans_3_PPA_site"/>
</dbReference>
<dbReference type="PANTHER" id="PTHR11986">
    <property type="entry name" value="AMINOTRANSFERASE CLASS III"/>
    <property type="match status" value="1"/>
</dbReference>
<evidence type="ECO:0000313" key="6">
    <source>
        <dbReference type="Proteomes" id="UP000234206"/>
    </source>
</evidence>
<dbReference type="InterPro" id="IPR005814">
    <property type="entry name" value="Aminotrans_3"/>
</dbReference>
<proteinExistence type="inferred from homology"/>
<comment type="caution">
    <text evidence="5">The sequence shown here is derived from an EMBL/GenBank/DDBJ whole genome shotgun (WGS) entry which is preliminary data.</text>
</comment>
<dbReference type="EMBL" id="PKIZ01000009">
    <property type="protein sequence ID" value="PKZ41837.1"/>
    <property type="molecule type" value="Genomic_DNA"/>
</dbReference>
<keyword evidence="3 4" id="KW-0663">Pyridoxal phosphate</keyword>
<dbReference type="InterPro" id="IPR015422">
    <property type="entry name" value="PyrdxlP-dep_Trfase_small"/>
</dbReference>
<dbReference type="AlphaFoldDB" id="A0A2I1PB35"/>
<comment type="cofactor">
    <cofactor evidence="1">
        <name>pyridoxal 5'-phosphate</name>
        <dbReference type="ChEBI" id="CHEBI:597326"/>
    </cofactor>
</comment>
<gene>
    <name evidence="5" type="ORF">CYJ76_05985</name>
</gene>
<sequence>MAAPTTDAAWYAQDERLLAGVEKLRFFPQVAASGQGAVLTTPEGRQVLDLSASWTATGLGLGHPGVADAVSRAVRAPAGGSLLSGTHPDAVLLARELLAVVPTRGEDRQVYLGHAGSDANDMAVAAARHATGRERIVAFRGGYHGGIGRSRGVSGVHVEAGVPAEDGLVLVPYPDPYRPWCEGDLLAATLSEVREALSAGDVAAVMVEPIQCDGGVVVPPDGFLPGLRALCDEFGTLLVVDEVKAGMGRTGHLLAHRHEQVEADLVTLGKALGNGLPVSATVGPTAALGTPVASALMTTVGNPVCCAAARAVLAALADGELAARAVALGDRARARLNDYLASGRPGAARVGDVRGRGLLLGVELVEAGSTDPDAALAATTSFAGWGHGVVAYPVRDNVLEITPPLTIGEEELDLALDRLLDALDAAARGEVDPADLAAYSGW</sequence>
<dbReference type="Gene3D" id="3.40.640.10">
    <property type="entry name" value="Type I PLP-dependent aspartate aminotransferase-like (Major domain)"/>
    <property type="match status" value="1"/>
</dbReference>
<reference evidence="5 6" key="1">
    <citation type="submission" date="2017-12" db="EMBL/GenBank/DDBJ databases">
        <title>Phylogenetic diversity of female urinary microbiome.</title>
        <authorList>
            <person name="Thomas-White K."/>
            <person name="Wolfe A.J."/>
        </authorList>
    </citation>
    <scope>NUCLEOTIDE SEQUENCE [LARGE SCALE GENOMIC DNA]</scope>
    <source>
        <strain evidence="5 6">UMB1298</strain>
    </source>
</reference>
<evidence type="ECO:0000256" key="2">
    <source>
        <dbReference type="ARBA" id="ARBA00008954"/>
    </source>
</evidence>
<comment type="similarity">
    <text evidence="2 4">Belongs to the class-III pyridoxal-phosphate-dependent aminotransferase family.</text>
</comment>
<dbReference type="SUPFAM" id="SSF53383">
    <property type="entry name" value="PLP-dependent transferases"/>
    <property type="match status" value="1"/>
</dbReference>
<dbReference type="CDD" id="cd00610">
    <property type="entry name" value="OAT_like"/>
    <property type="match status" value="1"/>
</dbReference>
<dbReference type="Gene3D" id="3.90.1150.10">
    <property type="entry name" value="Aspartate Aminotransferase, domain 1"/>
    <property type="match status" value="1"/>
</dbReference>
<protein>
    <submittedName>
        <fullName evidence="5">Aspartate aminotransferase family protein</fullName>
    </submittedName>
</protein>
<organism evidence="5 6">
    <name type="scientific">Kytococcus schroeteri</name>
    <dbReference type="NCBI Taxonomy" id="138300"/>
    <lineage>
        <taxon>Bacteria</taxon>
        <taxon>Bacillati</taxon>
        <taxon>Actinomycetota</taxon>
        <taxon>Actinomycetes</taxon>
        <taxon>Micrococcales</taxon>
        <taxon>Kytococcaceae</taxon>
        <taxon>Kytococcus</taxon>
    </lineage>
</organism>
<evidence type="ECO:0000256" key="1">
    <source>
        <dbReference type="ARBA" id="ARBA00001933"/>
    </source>
</evidence>
<accession>A0A2I1PB35</accession>
<dbReference type="PROSITE" id="PS00600">
    <property type="entry name" value="AA_TRANSFER_CLASS_3"/>
    <property type="match status" value="1"/>
</dbReference>
<name>A0A2I1PB35_9MICO</name>
<dbReference type="OrthoDB" id="9801834at2"/>
<dbReference type="GO" id="GO:0042802">
    <property type="term" value="F:identical protein binding"/>
    <property type="evidence" value="ECO:0007669"/>
    <property type="project" value="TreeGrafter"/>
</dbReference>
<keyword evidence="6" id="KW-1185">Reference proteome</keyword>
<evidence type="ECO:0000256" key="3">
    <source>
        <dbReference type="ARBA" id="ARBA00022898"/>
    </source>
</evidence>
<dbReference type="PIRSF" id="PIRSF000521">
    <property type="entry name" value="Transaminase_4ab_Lys_Orn"/>
    <property type="match status" value="1"/>
</dbReference>
<dbReference type="GO" id="GO:0030170">
    <property type="term" value="F:pyridoxal phosphate binding"/>
    <property type="evidence" value="ECO:0007669"/>
    <property type="project" value="InterPro"/>
</dbReference>
<dbReference type="GO" id="GO:0008483">
    <property type="term" value="F:transaminase activity"/>
    <property type="evidence" value="ECO:0007669"/>
    <property type="project" value="UniProtKB-KW"/>
</dbReference>
<keyword evidence="5" id="KW-0808">Transferase</keyword>
<dbReference type="RefSeq" id="WP_101849559.1">
    <property type="nucleotide sequence ID" value="NZ_JBHLVH010000001.1"/>
</dbReference>
<dbReference type="InterPro" id="IPR015421">
    <property type="entry name" value="PyrdxlP-dep_Trfase_major"/>
</dbReference>
<dbReference type="Pfam" id="PF00202">
    <property type="entry name" value="Aminotran_3"/>
    <property type="match status" value="1"/>
</dbReference>
<dbReference type="PANTHER" id="PTHR11986:SF58">
    <property type="entry name" value="LEUCINE_METHIONINE RACEMASE"/>
    <property type="match status" value="1"/>
</dbReference>
<dbReference type="Proteomes" id="UP000234206">
    <property type="component" value="Unassembled WGS sequence"/>
</dbReference>
<evidence type="ECO:0000313" key="5">
    <source>
        <dbReference type="EMBL" id="PKZ41837.1"/>
    </source>
</evidence>
<keyword evidence="5" id="KW-0032">Aminotransferase</keyword>
<dbReference type="InterPro" id="IPR050103">
    <property type="entry name" value="Class-III_PLP-dep_AT"/>
</dbReference>
<dbReference type="InterPro" id="IPR015424">
    <property type="entry name" value="PyrdxlP-dep_Trfase"/>
</dbReference>